<sequence length="130" mass="14538">MRANDQTHKIFFKGQSEDFIVFVDDLEILKKWKGDRSIPLTDVLNGWKIFVTHGLVSLTLTFQTETLDITHGAQGVLDTASKTALENEFGTSKEEECIVKILENGDYQTTTTRERDGSKNDSKGSVAIGR</sequence>
<dbReference type="Pfam" id="PF01172">
    <property type="entry name" value="SBDS_N"/>
    <property type="match status" value="1"/>
</dbReference>
<feature type="region of interest" description="Disordered" evidence="1">
    <location>
        <begin position="109"/>
        <end position="130"/>
    </location>
</feature>
<dbReference type="Proteomes" id="UP001148312">
    <property type="component" value="Unassembled WGS sequence"/>
</dbReference>
<feature type="compositionally biased region" description="Basic and acidic residues" evidence="1">
    <location>
        <begin position="112"/>
        <end position="122"/>
    </location>
</feature>
<dbReference type="RefSeq" id="XP_056788974.1">
    <property type="nucleotide sequence ID" value="XM_056936050.1"/>
</dbReference>
<reference evidence="3" key="1">
    <citation type="submission" date="2022-12" db="EMBL/GenBank/DDBJ databases">
        <authorList>
            <person name="Petersen C."/>
        </authorList>
    </citation>
    <scope>NUCLEOTIDE SEQUENCE</scope>
    <source>
        <strain evidence="3">IBT 30728</strain>
    </source>
</reference>
<evidence type="ECO:0000313" key="4">
    <source>
        <dbReference type="Proteomes" id="UP001148312"/>
    </source>
</evidence>
<reference evidence="3" key="2">
    <citation type="journal article" date="2023" name="IMA Fungus">
        <title>Comparative genomic study of the Penicillium genus elucidates a diverse pangenome and 15 lateral gene transfer events.</title>
        <authorList>
            <person name="Petersen C."/>
            <person name="Sorensen T."/>
            <person name="Nielsen M.R."/>
            <person name="Sondergaard T.E."/>
            <person name="Sorensen J.L."/>
            <person name="Fitzpatrick D.A."/>
            <person name="Frisvad J.C."/>
            <person name="Nielsen K.L."/>
        </authorList>
    </citation>
    <scope>NUCLEOTIDE SEQUENCE</scope>
    <source>
        <strain evidence="3">IBT 30728</strain>
    </source>
</reference>
<name>A0A9W9X354_9EURO</name>
<dbReference type="GeneID" id="81626299"/>
<evidence type="ECO:0000313" key="3">
    <source>
        <dbReference type="EMBL" id="KAJ5483002.1"/>
    </source>
</evidence>
<protein>
    <recommendedName>
        <fullName evidence="2">Ribosome maturation protein SDO1/SBDS N-terminal domain-containing protein</fullName>
    </recommendedName>
</protein>
<evidence type="ECO:0000256" key="1">
    <source>
        <dbReference type="SAM" id="MobiDB-lite"/>
    </source>
</evidence>
<comment type="caution">
    <text evidence="3">The sequence shown here is derived from an EMBL/GenBank/DDBJ whole genome shotgun (WGS) entry which is preliminary data.</text>
</comment>
<accession>A0A9W9X354</accession>
<gene>
    <name evidence="3" type="ORF">N7539_006448</name>
</gene>
<dbReference type="AlphaFoldDB" id="A0A9W9X354"/>
<keyword evidence="4" id="KW-1185">Reference proteome</keyword>
<evidence type="ECO:0000259" key="2">
    <source>
        <dbReference type="Pfam" id="PF01172"/>
    </source>
</evidence>
<dbReference type="EMBL" id="JAPWDQ010000008">
    <property type="protein sequence ID" value="KAJ5483002.1"/>
    <property type="molecule type" value="Genomic_DNA"/>
</dbReference>
<organism evidence="3 4">
    <name type="scientific">Penicillium diatomitis</name>
    <dbReference type="NCBI Taxonomy" id="2819901"/>
    <lineage>
        <taxon>Eukaryota</taxon>
        <taxon>Fungi</taxon>
        <taxon>Dikarya</taxon>
        <taxon>Ascomycota</taxon>
        <taxon>Pezizomycotina</taxon>
        <taxon>Eurotiomycetes</taxon>
        <taxon>Eurotiomycetidae</taxon>
        <taxon>Eurotiales</taxon>
        <taxon>Aspergillaceae</taxon>
        <taxon>Penicillium</taxon>
    </lineage>
</organism>
<dbReference type="Gene3D" id="3.30.1250.10">
    <property type="entry name" value="Ribosome maturation protein SBDS, N-terminal domain"/>
    <property type="match status" value="2"/>
</dbReference>
<proteinExistence type="predicted"/>
<dbReference type="InterPro" id="IPR019783">
    <property type="entry name" value="SDO1/SBDS_N"/>
</dbReference>
<dbReference type="InterPro" id="IPR036786">
    <property type="entry name" value="Ribosome_mat_SBDS_N_sf"/>
</dbReference>
<feature type="domain" description="Ribosome maturation protein SDO1/SBDS N-terminal" evidence="2">
    <location>
        <begin position="7"/>
        <end position="114"/>
    </location>
</feature>
<dbReference type="SUPFAM" id="SSF89895">
    <property type="entry name" value="FYSH domain"/>
    <property type="match status" value="1"/>
</dbReference>